<dbReference type="PANTHER" id="PTHR35149">
    <property type="entry name" value="SLL5132 PROTEIN"/>
    <property type="match status" value="1"/>
</dbReference>
<dbReference type="Pfam" id="PF07510">
    <property type="entry name" value="GmrSD_C"/>
    <property type="match status" value="1"/>
</dbReference>
<dbReference type="OrthoDB" id="9798761at2"/>
<gene>
    <name evidence="3" type="ORF">SAMN04487865_101732</name>
</gene>
<feature type="domain" description="GmrSD restriction endonucleases N-terminal" evidence="1">
    <location>
        <begin position="11"/>
        <end position="240"/>
    </location>
</feature>
<dbReference type="PANTHER" id="PTHR35149:SF2">
    <property type="entry name" value="DUF262 DOMAIN-CONTAINING PROTEIN"/>
    <property type="match status" value="1"/>
</dbReference>
<sequence>MSKLNIDNKTIRKLFQDTPTDFLIPDYQRPYAWTEEECFTLWEDLKAFCFPEDNSSLFDSENDFYFLGPIVTFRNRSENNKLEVIDGQQRLTTILLLLRAFYEKYGKMKDNPSQKIKENIEKCIWKSNELGEIKRDELKIITLVATDDDKAEFSKILNEGIVNKESKSKYAVNYRFFKEQIGKFLEEFAPYAALFPNRIMNNCILLPIEAEDQDTALRIFSTLNDRGLPLADSDIFKAKLYKYYSKNGDKAYFISKWKELEEICSKCFKNPTGSPMDELFTRYMYYERALKGIKLSTTESLRKFYETHKLLETKPEEILKNLESLANFWNNVVTQNESIFTSDVLKRLFVLNYSPNNMWANFLSVYFMQNKDEHGNLDNEKLLIFLHKITAFTFAYAITNPGVNALRTPVYAEMVNIVNGKEVEFSDNKFSKDFLTNQLNAFPFYNGRPITKSILTWWAYQRSTQKLYSLDTSLDIEHIYARKRYELSKELSNEEYLELIGNKSLLERRINIRAADYKFSDKCMYYTGQVFNKKGEQSKPTEVEELLSLVDKYNDSEFNEKDIIERNREILNNFISYVEDNNLIKATPEQPSSGDQ</sequence>
<proteinExistence type="predicted"/>
<name>A0A662Z8V2_9GAMM</name>
<feature type="domain" description="GmrSD restriction endonucleases C-terminal" evidence="2">
    <location>
        <begin position="435"/>
        <end position="571"/>
    </location>
</feature>
<dbReference type="AlphaFoldDB" id="A0A662Z8V2"/>
<evidence type="ECO:0000259" key="2">
    <source>
        <dbReference type="Pfam" id="PF07510"/>
    </source>
</evidence>
<evidence type="ECO:0000313" key="3">
    <source>
        <dbReference type="EMBL" id="SFK04486.1"/>
    </source>
</evidence>
<protein>
    <submittedName>
        <fullName evidence="3">Uncharacterized conserved protein, contains ParB-like and HNH nuclease domains</fullName>
    </submittedName>
</protein>
<evidence type="ECO:0000313" key="4">
    <source>
        <dbReference type="Proteomes" id="UP000243374"/>
    </source>
</evidence>
<dbReference type="EMBL" id="FOSF01000017">
    <property type="protein sequence ID" value="SFK04486.1"/>
    <property type="molecule type" value="Genomic_DNA"/>
</dbReference>
<dbReference type="InterPro" id="IPR004919">
    <property type="entry name" value="GmrSD_N"/>
</dbReference>
<dbReference type="Pfam" id="PF03235">
    <property type="entry name" value="GmrSD_N"/>
    <property type="match status" value="1"/>
</dbReference>
<reference evidence="3 4" key="1">
    <citation type="submission" date="2016-10" db="EMBL/GenBank/DDBJ databases">
        <authorList>
            <person name="Varghese N."/>
            <person name="Submissions S."/>
        </authorList>
    </citation>
    <scope>NUCLEOTIDE SEQUENCE [LARGE SCALE GENOMIC DNA]</scope>
    <source>
        <strain evidence="3 4">22B</strain>
    </source>
</reference>
<evidence type="ECO:0000259" key="1">
    <source>
        <dbReference type="Pfam" id="PF03235"/>
    </source>
</evidence>
<keyword evidence="4" id="KW-1185">Reference proteome</keyword>
<dbReference type="Proteomes" id="UP000243374">
    <property type="component" value="Unassembled WGS sequence"/>
</dbReference>
<dbReference type="InterPro" id="IPR011089">
    <property type="entry name" value="GmrSD_C"/>
</dbReference>
<dbReference type="RefSeq" id="WP_074840348.1">
    <property type="nucleotide sequence ID" value="NZ_CP047056.1"/>
</dbReference>
<accession>A0A662Z8V2</accession>
<organism evidence="3 4">
    <name type="scientific">Succinivibrio dextrinosolvens</name>
    <dbReference type="NCBI Taxonomy" id="83771"/>
    <lineage>
        <taxon>Bacteria</taxon>
        <taxon>Pseudomonadati</taxon>
        <taxon>Pseudomonadota</taxon>
        <taxon>Gammaproteobacteria</taxon>
        <taxon>Aeromonadales</taxon>
        <taxon>Succinivibrionaceae</taxon>
        <taxon>Succinivibrio</taxon>
    </lineage>
</organism>